<accession>A0A1W6LCI9</accession>
<proteinExistence type="predicted"/>
<gene>
    <name evidence="1" type="ORF">A4W93_19540</name>
</gene>
<dbReference type="Pfam" id="PF00534">
    <property type="entry name" value="Glycos_transf_1"/>
    <property type="match status" value="1"/>
</dbReference>
<dbReference type="RefSeq" id="WP_085752214.1">
    <property type="nucleotide sequence ID" value="NZ_BSPR01000006.1"/>
</dbReference>
<dbReference type="EMBL" id="CP015118">
    <property type="protein sequence ID" value="ARN21917.1"/>
    <property type="molecule type" value="Genomic_DNA"/>
</dbReference>
<dbReference type="AlphaFoldDB" id="A0A1W6LCI9"/>
<dbReference type="InterPro" id="IPR028098">
    <property type="entry name" value="Glyco_trans_4-like_N"/>
</dbReference>
<dbReference type="InterPro" id="IPR001296">
    <property type="entry name" value="Glyco_trans_1"/>
</dbReference>
<name>A0A1W6LCI9_9BURK</name>
<reference evidence="1 2" key="1">
    <citation type="submission" date="2016-04" db="EMBL/GenBank/DDBJ databases">
        <title>Complete genome sequence of natural rubber-degrading, novel Gram-negative bacterium, Rhizobacter gummiphilus strain NS21.</title>
        <authorList>
            <person name="Tabata M."/>
            <person name="Kasai D."/>
            <person name="Fukuda M."/>
        </authorList>
    </citation>
    <scope>NUCLEOTIDE SEQUENCE [LARGE SCALE GENOMIC DNA]</scope>
    <source>
        <strain evidence="1 2">NS21</strain>
    </source>
</reference>
<dbReference type="CDD" id="cd03814">
    <property type="entry name" value="GT4-like"/>
    <property type="match status" value="1"/>
</dbReference>
<dbReference type="OrthoDB" id="9802525at2"/>
<dbReference type="Proteomes" id="UP000193427">
    <property type="component" value="Chromosome"/>
</dbReference>
<keyword evidence="2" id="KW-1185">Reference proteome</keyword>
<dbReference type="PANTHER" id="PTHR45947">
    <property type="entry name" value="SULFOQUINOVOSYL TRANSFERASE SQD2"/>
    <property type="match status" value="1"/>
</dbReference>
<evidence type="ECO:0000313" key="1">
    <source>
        <dbReference type="EMBL" id="ARN21917.1"/>
    </source>
</evidence>
<dbReference type="GO" id="GO:0016757">
    <property type="term" value="F:glycosyltransferase activity"/>
    <property type="evidence" value="ECO:0007669"/>
    <property type="project" value="UniProtKB-KW"/>
</dbReference>
<dbReference type="STRING" id="946333.A4W93_19540"/>
<dbReference type="Gene3D" id="3.40.50.2000">
    <property type="entry name" value="Glycogen Phosphorylase B"/>
    <property type="match status" value="2"/>
</dbReference>
<sequence>MKVALVTDAWKPQVNGVVTTLVELHEGLLARGHEVVLIEPSGFRRFACPGYREIELAWRPGRQVAKLLEAADADAIHIATEGPLGSAARAWCLKHKRRFTTAFHTRFPEILARALHIPERWGYAWFRRFHAPSSGILVPSHGMYGILEGYGFAPLKPWSHGVDLRLFKPVEGADLGLPRPVFLHVGRLSYEKNLEAFLDLDLPGSKVVYGVGPLQERLQRAYPNVHWRGVVPRSELVNIYSAADAFVFPGRSETFGLVMLEALACGTPVAAYPVPGPLDVLGSDAAGGVLHEDLRTAALKALEVPRDQARSRALTMDWDAVCSQFIGHLVLARDTVVTTVTKPPSDFHKLVS</sequence>
<protein>
    <submittedName>
        <fullName evidence="1">Alpha-mannosyltransferase</fullName>
    </submittedName>
</protein>
<dbReference type="KEGG" id="rgu:A4W93_19540"/>
<organism evidence="1 2">
    <name type="scientific">Piscinibacter gummiphilus</name>
    <dbReference type="NCBI Taxonomy" id="946333"/>
    <lineage>
        <taxon>Bacteria</taxon>
        <taxon>Pseudomonadati</taxon>
        <taxon>Pseudomonadota</taxon>
        <taxon>Betaproteobacteria</taxon>
        <taxon>Burkholderiales</taxon>
        <taxon>Sphaerotilaceae</taxon>
        <taxon>Piscinibacter</taxon>
    </lineage>
</organism>
<dbReference type="InterPro" id="IPR050194">
    <property type="entry name" value="Glycosyltransferase_grp1"/>
</dbReference>
<dbReference type="PANTHER" id="PTHR45947:SF3">
    <property type="entry name" value="SULFOQUINOVOSYL TRANSFERASE SQD2"/>
    <property type="match status" value="1"/>
</dbReference>
<keyword evidence="1" id="KW-0808">Transferase</keyword>
<dbReference type="SUPFAM" id="SSF53756">
    <property type="entry name" value="UDP-Glycosyltransferase/glycogen phosphorylase"/>
    <property type="match status" value="1"/>
</dbReference>
<evidence type="ECO:0000313" key="2">
    <source>
        <dbReference type="Proteomes" id="UP000193427"/>
    </source>
</evidence>
<dbReference type="Pfam" id="PF13439">
    <property type="entry name" value="Glyco_transf_4"/>
    <property type="match status" value="1"/>
</dbReference>
<keyword evidence="1" id="KW-0328">Glycosyltransferase</keyword>